<dbReference type="InterPro" id="IPR008271">
    <property type="entry name" value="Ser/Thr_kinase_AS"/>
</dbReference>
<dbReference type="eggNOG" id="KOG0583">
    <property type="taxonomic scope" value="Eukaryota"/>
</dbReference>
<sequence>MQAPKTRAELQQHKAKLANSYSELLEQFSSKELKTVGNYTLGKLIGKGSFGKVYLARHNLTNGSKVVLKASNKEDPNLAREIHHHRQFVHPHIARLYEVIITETLVWLVLEYCPGDELYNYLCRNGPLPVETVQKIFTQLVGAVAYIHSKSCVHRDLKLENVLLDKNDNVKLCDFGFTREYDGKASYLQTFCGTVCYSAPEMLRGEKYAGEKVDVWSLGIILYALLKGELPWDEDDDAATKARILKEDPVYPDTFPEAAKSLISKLLSKRPLHRPTLADILADPFLAEHAPQQQAILKLSQPAPFTTQLEKDTLERMRAAGVDIDKVIESVLARRCDALAGWWTLLLEKETRKQARREQKRKEREAELKILRRLSGASSRLERIATTLVEVDEEGGNHGGNDNQTTERRRSSSRGRTQRSSTPQIVVGDLPQLPEGDVAPSAGTSTPPPPPIDKDSIRSYSGSRPPLPPKERSRRSSTLQLVASNPDLLSSLHGVSKSRGGRLHNRRFLTALKHWFVESTKRARSPGTPKSDKTANGHMGNQQASKSANALYSTDRNGRFVSGNGESNRSSYGSALAPATANTNSTATAAAGQGTKSTTLPRVDSSNRGKSHRNSASSPSPLTPRSSYRRSSTGLRGRKSTSSSVSSIRSMPRQTSHHSKASSQSSNSLDTIHSSGPGPSKTGSGTYTSRSPHSSIKVLPATPTTASNNFYRLATSSAADRLESQNNSNKPAFLNLSGTRNNDETSFGGGIPGPGTPQAGTFGGGAGTGTGVMFARRKKSPFKGPMLNSAFFSAPSSNVPAAFGSPAIMAGRHREGSDGKLNLGLRDLVGRGRGDNRSGSRDGGGGAGTGSGAGSGKRKSQIIEEEDEDGDAGAEQAVMEEDEAKTGAEEGSRPYRPVMEGVEEHDGDEEEVEEVDAFPAIELNKGERVESITIWNDVAGSGSGSGDDGDGNQSPKSQTAAGEAASSYPQMPKVEVFQGEGLHERLHEEGAVVVLDGKG</sequence>
<dbReference type="GeneID" id="20305211"/>
<dbReference type="VEuPathDB" id="FungiDB:HMPREF1120_00572"/>
<keyword evidence="5 7" id="KW-0067">ATP-binding</keyword>
<feature type="compositionally biased region" description="Polar residues" evidence="10">
    <location>
        <begin position="539"/>
        <end position="555"/>
    </location>
</feature>
<feature type="binding site" evidence="7">
    <location>
        <position position="65"/>
    </location>
    <ligand>
        <name>ATP</name>
        <dbReference type="ChEBI" id="CHEBI:30616"/>
    </ligand>
</feature>
<dbReference type="FunFam" id="1.10.510.10:FF:000434">
    <property type="entry name" value="Serine/threonine protein kinase"/>
    <property type="match status" value="1"/>
</dbReference>
<keyword evidence="3 7" id="KW-0547">Nucleotide-binding</keyword>
<feature type="compositionally biased region" description="Acidic residues" evidence="10">
    <location>
        <begin position="863"/>
        <end position="883"/>
    </location>
</feature>
<dbReference type="InterPro" id="IPR000719">
    <property type="entry name" value="Prot_kinase_dom"/>
</dbReference>
<feature type="domain" description="Protein kinase" evidence="11">
    <location>
        <begin position="39"/>
        <end position="286"/>
    </location>
</feature>
<feature type="compositionally biased region" description="Polar residues" evidence="10">
    <location>
        <begin position="604"/>
        <end position="634"/>
    </location>
</feature>
<keyword evidence="2" id="KW-0808">Transferase</keyword>
<feature type="region of interest" description="Disordered" evidence="10">
    <location>
        <begin position="812"/>
        <end position="916"/>
    </location>
</feature>
<evidence type="ECO:0000256" key="8">
    <source>
        <dbReference type="PIRSR" id="PIRSR630616-3"/>
    </source>
</evidence>
<feature type="compositionally biased region" description="Low complexity" evidence="10">
    <location>
        <begin position="661"/>
        <end position="689"/>
    </location>
</feature>
<dbReference type="PROSITE" id="PS00107">
    <property type="entry name" value="PROTEIN_KINASE_ATP"/>
    <property type="match status" value="1"/>
</dbReference>
<feature type="compositionally biased region" description="Gly residues" evidence="10">
    <location>
        <begin position="841"/>
        <end position="855"/>
    </location>
</feature>
<feature type="compositionally biased region" description="Low complexity" evidence="10">
    <location>
        <begin position="640"/>
        <end position="653"/>
    </location>
</feature>
<evidence type="ECO:0000256" key="3">
    <source>
        <dbReference type="ARBA" id="ARBA00022741"/>
    </source>
</evidence>
<dbReference type="PROSITE" id="PS00108">
    <property type="entry name" value="PROTEIN_KINASE_ST"/>
    <property type="match status" value="1"/>
</dbReference>
<feature type="region of interest" description="Disordered" evidence="10">
    <location>
        <begin position="936"/>
        <end position="971"/>
    </location>
</feature>
<dbReference type="PROSITE" id="PS50011">
    <property type="entry name" value="PROTEIN_KINASE_DOM"/>
    <property type="match status" value="1"/>
</dbReference>
<feature type="compositionally biased region" description="Low complexity" evidence="10">
    <location>
        <begin position="577"/>
        <end position="599"/>
    </location>
</feature>
<evidence type="ECO:0000256" key="10">
    <source>
        <dbReference type="SAM" id="MobiDB-lite"/>
    </source>
</evidence>
<feature type="region of interest" description="Disordered" evidence="10">
    <location>
        <begin position="720"/>
        <end position="768"/>
    </location>
</feature>
<accession>H6BNI1</accession>
<keyword evidence="4 12" id="KW-0418">Kinase</keyword>
<evidence type="ECO:0000256" key="6">
    <source>
        <dbReference type="PIRSR" id="PIRSR630616-1"/>
    </source>
</evidence>
<proteinExistence type="predicted"/>
<feature type="binding site" evidence="7">
    <location>
        <position position="174"/>
    </location>
    <ligand>
        <name>ATP</name>
        <dbReference type="ChEBI" id="CHEBI:30616"/>
    </ligand>
</feature>
<organism evidence="12 13">
    <name type="scientific">Exophiala dermatitidis (strain ATCC 34100 / CBS 525.76 / NIH/UT8656)</name>
    <name type="common">Black yeast</name>
    <name type="synonym">Wangiella dermatitidis</name>
    <dbReference type="NCBI Taxonomy" id="858893"/>
    <lineage>
        <taxon>Eukaryota</taxon>
        <taxon>Fungi</taxon>
        <taxon>Dikarya</taxon>
        <taxon>Ascomycota</taxon>
        <taxon>Pezizomycotina</taxon>
        <taxon>Eurotiomycetes</taxon>
        <taxon>Chaetothyriomycetidae</taxon>
        <taxon>Chaetothyriales</taxon>
        <taxon>Herpotrichiellaceae</taxon>
        <taxon>Exophiala</taxon>
    </lineage>
</organism>
<keyword evidence="13" id="KW-1185">Reference proteome</keyword>
<feature type="cross-link" description="Glycyl lysine isopeptide (Lys-Gly) (interchain with G-Cter in SUMO2)" evidence="8">
    <location>
        <position position="158"/>
    </location>
</feature>
<dbReference type="PANTHER" id="PTHR24350">
    <property type="entry name" value="SERINE/THREONINE-PROTEIN KINASE IAL-RELATED"/>
    <property type="match status" value="1"/>
</dbReference>
<feature type="compositionally biased region" description="Basic and acidic residues" evidence="10">
    <location>
        <begin position="884"/>
        <end position="893"/>
    </location>
</feature>
<feature type="binding site" evidence="7">
    <location>
        <begin position="160"/>
        <end position="161"/>
    </location>
    <ligand>
        <name>ATP</name>
        <dbReference type="ChEBI" id="CHEBI:30616"/>
    </ligand>
</feature>
<protein>
    <submittedName>
        <fullName evidence="12">Serine/threonine protein kinase</fullName>
    </submittedName>
</protein>
<evidence type="ECO:0000256" key="4">
    <source>
        <dbReference type="ARBA" id="ARBA00022777"/>
    </source>
</evidence>
<evidence type="ECO:0000256" key="1">
    <source>
        <dbReference type="ARBA" id="ARBA00022527"/>
    </source>
</evidence>
<feature type="binding site" evidence="9">
    <location>
        <position position="69"/>
    </location>
    <ligand>
        <name>ATP</name>
        <dbReference type="ChEBI" id="CHEBI:30616"/>
    </ligand>
</feature>
<dbReference type="InterPro" id="IPR011009">
    <property type="entry name" value="Kinase-like_dom_sf"/>
</dbReference>
<feature type="active site" description="Proton acceptor" evidence="6">
    <location>
        <position position="156"/>
    </location>
</feature>
<dbReference type="SMART" id="SM00220">
    <property type="entry name" value="S_TKc"/>
    <property type="match status" value="1"/>
</dbReference>
<dbReference type="InParanoid" id="H6BNI1"/>
<dbReference type="STRING" id="858893.H6BNI1"/>
<evidence type="ECO:0000259" key="11">
    <source>
        <dbReference type="PROSITE" id="PS50011"/>
    </source>
</evidence>
<feature type="compositionally biased region" description="Polar residues" evidence="10">
    <location>
        <begin position="720"/>
        <end position="740"/>
    </location>
</feature>
<evidence type="ECO:0000313" key="12">
    <source>
        <dbReference type="EMBL" id="EHY52358.1"/>
    </source>
</evidence>
<evidence type="ECO:0000256" key="7">
    <source>
        <dbReference type="PIRSR" id="PIRSR630616-2"/>
    </source>
</evidence>
<dbReference type="InterPro" id="IPR017441">
    <property type="entry name" value="Protein_kinase_ATP_BS"/>
</dbReference>
<dbReference type="Proteomes" id="UP000007304">
    <property type="component" value="Unassembled WGS sequence"/>
</dbReference>
<name>H6BNI1_EXODN</name>
<dbReference type="SUPFAM" id="SSF56112">
    <property type="entry name" value="Protein kinase-like (PK-like)"/>
    <property type="match status" value="1"/>
</dbReference>
<gene>
    <name evidence="12" type="ORF">HMPREF1120_00572</name>
</gene>
<reference evidence="12" key="1">
    <citation type="submission" date="2011-07" db="EMBL/GenBank/DDBJ databases">
        <title>The Genome Sequence of Exophiala (Wangiella) dermatitidis NIH/UT8656.</title>
        <authorList>
            <consortium name="The Broad Institute Genome Sequencing Platform"/>
            <person name="Cuomo C."/>
            <person name="Wang Z."/>
            <person name="Hunicke-Smith S."/>
            <person name="Szanislo P.J."/>
            <person name="Earl A."/>
            <person name="Young S.K."/>
            <person name="Zeng Q."/>
            <person name="Gargeya S."/>
            <person name="Fitzgerald M."/>
            <person name="Haas B."/>
            <person name="Abouelleil A."/>
            <person name="Alvarado L."/>
            <person name="Arachchi H.M."/>
            <person name="Berlin A."/>
            <person name="Brown A."/>
            <person name="Chapman S.B."/>
            <person name="Chen Z."/>
            <person name="Dunbar C."/>
            <person name="Freedman E."/>
            <person name="Gearin G."/>
            <person name="Gellesch M."/>
            <person name="Goldberg J."/>
            <person name="Griggs A."/>
            <person name="Gujja S."/>
            <person name="Heiman D."/>
            <person name="Howarth C."/>
            <person name="Larson L."/>
            <person name="Lui A."/>
            <person name="MacDonald P.J.P."/>
            <person name="Montmayeur A."/>
            <person name="Murphy C."/>
            <person name="Neiman D."/>
            <person name="Pearson M."/>
            <person name="Priest M."/>
            <person name="Roberts A."/>
            <person name="Saif S."/>
            <person name="Shea T."/>
            <person name="Shenoy N."/>
            <person name="Sisk P."/>
            <person name="Stolte C."/>
            <person name="Sykes S."/>
            <person name="Wortman J."/>
            <person name="Nusbaum C."/>
            <person name="Birren B."/>
        </authorList>
    </citation>
    <scope>NUCLEOTIDE SEQUENCE</scope>
    <source>
        <strain evidence="12">NIH/UT8656</strain>
    </source>
</reference>
<dbReference type="OMA" id="IRSMPHH"/>
<dbReference type="GO" id="GO:0004674">
    <property type="term" value="F:protein serine/threonine kinase activity"/>
    <property type="evidence" value="ECO:0007669"/>
    <property type="project" value="UniProtKB-KW"/>
</dbReference>
<feature type="region of interest" description="Disordered" evidence="10">
    <location>
        <begin position="388"/>
        <end position="482"/>
    </location>
</feature>
<dbReference type="InterPro" id="IPR030616">
    <property type="entry name" value="Aur-like"/>
</dbReference>
<dbReference type="CDD" id="cd14003">
    <property type="entry name" value="STKc_AMPK-like"/>
    <property type="match status" value="1"/>
</dbReference>
<dbReference type="RefSeq" id="XP_009152819.1">
    <property type="nucleotide sequence ID" value="XM_009154571.1"/>
</dbReference>
<evidence type="ECO:0000256" key="2">
    <source>
        <dbReference type="ARBA" id="ARBA00022679"/>
    </source>
</evidence>
<feature type="compositionally biased region" description="Polar residues" evidence="10">
    <location>
        <begin position="564"/>
        <end position="573"/>
    </location>
</feature>
<dbReference type="GO" id="GO:0005524">
    <property type="term" value="F:ATP binding"/>
    <property type="evidence" value="ECO:0007669"/>
    <property type="project" value="UniProtKB-UniRule"/>
</dbReference>
<evidence type="ECO:0000256" key="5">
    <source>
        <dbReference type="ARBA" id="ARBA00022840"/>
    </source>
</evidence>
<feature type="region of interest" description="Disordered" evidence="10">
    <location>
        <begin position="520"/>
        <end position="701"/>
    </location>
</feature>
<evidence type="ECO:0000256" key="9">
    <source>
        <dbReference type="PROSITE-ProRule" id="PRU10141"/>
    </source>
</evidence>
<evidence type="ECO:0000313" key="13">
    <source>
        <dbReference type="Proteomes" id="UP000007304"/>
    </source>
</evidence>
<dbReference type="EMBL" id="JH226130">
    <property type="protein sequence ID" value="EHY52358.1"/>
    <property type="molecule type" value="Genomic_DNA"/>
</dbReference>
<dbReference type="HOGENOM" id="CLU_007199_0_0_1"/>
<dbReference type="Pfam" id="PF00069">
    <property type="entry name" value="Pkinase"/>
    <property type="match status" value="1"/>
</dbReference>
<feature type="compositionally biased region" description="Acidic residues" evidence="10">
    <location>
        <begin position="901"/>
        <end position="916"/>
    </location>
</feature>
<dbReference type="OrthoDB" id="942095at2759"/>
<dbReference type="Gene3D" id="1.10.510.10">
    <property type="entry name" value="Transferase(Phosphotransferase) domain 1"/>
    <property type="match status" value="1"/>
</dbReference>
<keyword evidence="1 12" id="KW-0723">Serine/threonine-protein kinase</keyword>
<dbReference type="AlphaFoldDB" id="H6BNI1"/>
<feature type="compositionally biased region" description="Basic and acidic residues" evidence="10">
    <location>
        <begin position="828"/>
        <end position="840"/>
    </location>
</feature>